<organism evidence="1 2">
    <name type="scientific">Lindgomyces ingoldianus</name>
    <dbReference type="NCBI Taxonomy" id="673940"/>
    <lineage>
        <taxon>Eukaryota</taxon>
        <taxon>Fungi</taxon>
        <taxon>Dikarya</taxon>
        <taxon>Ascomycota</taxon>
        <taxon>Pezizomycotina</taxon>
        <taxon>Dothideomycetes</taxon>
        <taxon>Pleosporomycetidae</taxon>
        <taxon>Pleosporales</taxon>
        <taxon>Lindgomycetaceae</taxon>
        <taxon>Lindgomyces</taxon>
    </lineage>
</organism>
<evidence type="ECO:0000313" key="2">
    <source>
        <dbReference type="Proteomes" id="UP000799755"/>
    </source>
</evidence>
<proteinExistence type="predicted"/>
<feature type="non-terminal residue" evidence="1">
    <location>
        <position position="1"/>
    </location>
</feature>
<accession>A0ACB6QXZ9</accession>
<reference evidence="1" key="1">
    <citation type="journal article" date="2020" name="Stud. Mycol.">
        <title>101 Dothideomycetes genomes: a test case for predicting lifestyles and emergence of pathogens.</title>
        <authorList>
            <person name="Haridas S."/>
            <person name="Albert R."/>
            <person name="Binder M."/>
            <person name="Bloem J."/>
            <person name="Labutti K."/>
            <person name="Salamov A."/>
            <person name="Andreopoulos B."/>
            <person name="Baker S."/>
            <person name="Barry K."/>
            <person name="Bills G."/>
            <person name="Bluhm B."/>
            <person name="Cannon C."/>
            <person name="Castanera R."/>
            <person name="Culley D."/>
            <person name="Daum C."/>
            <person name="Ezra D."/>
            <person name="Gonzalez J."/>
            <person name="Henrissat B."/>
            <person name="Kuo A."/>
            <person name="Liang C."/>
            <person name="Lipzen A."/>
            <person name="Lutzoni F."/>
            <person name="Magnuson J."/>
            <person name="Mondo S."/>
            <person name="Nolan M."/>
            <person name="Ohm R."/>
            <person name="Pangilinan J."/>
            <person name="Park H.-J."/>
            <person name="Ramirez L."/>
            <person name="Alfaro M."/>
            <person name="Sun H."/>
            <person name="Tritt A."/>
            <person name="Yoshinaga Y."/>
            <person name="Zwiers L.-H."/>
            <person name="Turgeon B."/>
            <person name="Goodwin S."/>
            <person name="Spatafora J."/>
            <person name="Crous P."/>
            <person name="Grigoriev I."/>
        </authorList>
    </citation>
    <scope>NUCLEOTIDE SEQUENCE</scope>
    <source>
        <strain evidence="1">ATCC 200398</strain>
    </source>
</reference>
<dbReference type="Proteomes" id="UP000799755">
    <property type="component" value="Unassembled WGS sequence"/>
</dbReference>
<feature type="non-terminal residue" evidence="1">
    <location>
        <position position="91"/>
    </location>
</feature>
<evidence type="ECO:0000313" key="1">
    <source>
        <dbReference type="EMBL" id="KAF2471692.1"/>
    </source>
</evidence>
<gene>
    <name evidence="1" type="ORF">BDR25DRAFT_192827</name>
</gene>
<dbReference type="EMBL" id="MU003504">
    <property type="protein sequence ID" value="KAF2471692.1"/>
    <property type="molecule type" value="Genomic_DNA"/>
</dbReference>
<comment type="caution">
    <text evidence="1">The sequence shown here is derived from an EMBL/GenBank/DDBJ whole genome shotgun (WGS) entry which is preliminary data.</text>
</comment>
<protein>
    <submittedName>
        <fullName evidence="1">Uncharacterized protein</fullName>
    </submittedName>
</protein>
<keyword evidence="2" id="KW-1185">Reference proteome</keyword>
<sequence length="91" mass="10119">PAGANTRMTLDSSAQVWYLVTAILCIAVPGIFLMIRVYTKFAVVKMLDAADCKYKQPLIVAEVALGYLMVKYGAGVHQWQITLGQLYEQLH</sequence>
<name>A0ACB6QXZ9_9PLEO</name>